<dbReference type="Proteomes" id="UP000558460">
    <property type="component" value="Unassembled WGS sequence"/>
</dbReference>
<accession>A0A7L3MGV2</accession>
<dbReference type="GO" id="GO:0016301">
    <property type="term" value="F:kinase activity"/>
    <property type="evidence" value="ECO:0007669"/>
    <property type="project" value="UniProtKB-KW"/>
</dbReference>
<reference evidence="2 3" key="1">
    <citation type="submission" date="2019-09" db="EMBL/GenBank/DDBJ databases">
        <title>Bird 10,000 Genomes (B10K) Project - Family phase.</title>
        <authorList>
            <person name="Zhang G."/>
        </authorList>
    </citation>
    <scope>NUCLEOTIDE SEQUENCE [LARGE SCALE GENOMIC DNA]</scope>
    <source>
        <strain evidence="2">B10K-DU-029-69</strain>
        <tissue evidence="2">Muscle</tissue>
    </source>
</reference>
<evidence type="ECO:0000256" key="1">
    <source>
        <dbReference type="SAM" id="MobiDB-lite"/>
    </source>
</evidence>
<keyword evidence="3" id="KW-1185">Reference proteome</keyword>
<organism evidence="2 3">
    <name type="scientific">Horornis vulcanius</name>
    <dbReference type="NCBI Taxonomy" id="2585811"/>
    <lineage>
        <taxon>Eukaryota</taxon>
        <taxon>Metazoa</taxon>
        <taxon>Chordata</taxon>
        <taxon>Craniata</taxon>
        <taxon>Vertebrata</taxon>
        <taxon>Euteleostomi</taxon>
        <taxon>Archelosauria</taxon>
        <taxon>Archosauria</taxon>
        <taxon>Dinosauria</taxon>
        <taxon>Saurischia</taxon>
        <taxon>Theropoda</taxon>
        <taxon>Coelurosauria</taxon>
        <taxon>Aves</taxon>
        <taxon>Neognathae</taxon>
        <taxon>Neoaves</taxon>
        <taxon>Telluraves</taxon>
        <taxon>Australaves</taxon>
        <taxon>Passeriformes</taxon>
        <taxon>Sylvioidea</taxon>
        <taxon>Scotocercidae</taxon>
        <taxon>Horornis</taxon>
    </lineage>
</organism>
<keyword evidence="2" id="KW-0808">Transferase</keyword>
<feature type="non-terminal residue" evidence="2">
    <location>
        <position position="1"/>
    </location>
</feature>
<dbReference type="AlphaFoldDB" id="A0A7L3MGV2"/>
<keyword evidence="2" id="KW-0418">Kinase</keyword>
<proteinExistence type="predicted"/>
<sequence length="122" mass="12799">ASAHSVLHQGIPLQAGTAQFGCNDVFQQALIICPPAIQGIPTNHSKPTSFSLRVDNAVPLVTQAHAIQPLQIRAGILSQQAWSNQTQQILVPAWQQVAPVAAPATSLASDPVAGPQRLGDWG</sequence>
<dbReference type="OrthoDB" id="10030361at2759"/>
<protein>
    <submittedName>
        <fullName evidence="2">HIPK3 kinase</fullName>
    </submittedName>
</protein>
<evidence type="ECO:0000313" key="2">
    <source>
        <dbReference type="EMBL" id="NXU64108.1"/>
    </source>
</evidence>
<gene>
    <name evidence="2" type="primary">Hipk3</name>
    <name evidence="2" type="ORF">HORVUL_R08651</name>
</gene>
<evidence type="ECO:0000313" key="3">
    <source>
        <dbReference type="Proteomes" id="UP000558460"/>
    </source>
</evidence>
<dbReference type="EMBL" id="VZUA01065324">
    <property type="protein sequence ID" value="NXU64108.1"/>
    <property type="molecule type" value="Genomic_DNA"/>
</dbReference>
<feature type="region of interest" description="Disordered" evidence="1">
    <location>
        <begin position="103"/>
        <end position="122"/>
    </location>
</feature>
<name>A0A7L3MGV2_9PASS</name>
<comment type="caution">
    <text evidence="2">The sequence shown here is derived from an EMBL/GenBank/DDBJ whole genome shotgun (WGS) entry which is preliminary data.</text>
</comment>
<feature type="non-terminal residue" evidence="2">
    <location>
        <position position="122"/>
    </location>
</feature>